<sequence length="229" mass="25455">MLSPVTIIAIAGPERTSGSETTQKIPHGQDSRRYAVHPEKVVYKNTNISPPSGLQKDPVPYLQTAYARRQTRAQGSMTFELIIIGTSAAAFLSGMLATEAYKALEMIYLEHRARVNHEIAKFGRPLKRKERKIMKRKFKLDQMAAALSVNTLNSKNSRRSDHAHTHGSGSERRFTPRSNYSDVPQPAPPPLPNPKHGPFADQSHALYIYDGPSSPDKGLSPRDSAQKKE</sequence>
<feature type="region of interest" description="Disordered" evidence="1">
    <location>
        <begin position="150"/>
        <end position="229"/>
    </location>
</feature>
<dbReference type="EMBL" id="SOZJ01000001">
    <property type="protein sequence ID" value="TGJ73097.1"/>
    <property type="molecule type" value="Genomic_DNA"/>
</dbReference>
<organism evidence="2 3">
    <name type="scientific">Orbilia oligospora</name>
    <name type="common">Nematode-trapping fungus</name>
    <name type="synonym">Arthrobotrys oligospora</name>
    <dbReference type="NCBI Taxonomy" id="2813651"/>
    <lineage>
        <taxon>Eukaryota</taxon>
        <taxon>Fungi</taxon>
        <taxon>Dikarya</taxon>
        <taxon>Ascomycota</taxon>
        <taxon>Pezizomycotina</taxon>
        <taxon>Orbiliomycetes</taxon>
        <taxon>Orbiliales</taxon>
        <taxon>Orbiliaceae</taxon>
        <taxon>Orbilia</taxon>
    </lineage>
</organism>
<gene>
    <name evidence="2" type="ORF">EYR41_000216</name>
</gene>
<feature type="compositionally biased region" description="Basic and acidic residues" evidence="1">
    <location>
        <begin position="158"/>
        <end position="174"/>
    </location>
</feature>
<evidence type="ECO:0000313" key="2">
    <source>
        <dbReference type="EMBL" id="TGJ73097.1"/>
    </source>
</evidence>
<feature type="compositionally biased region" description="Pro residues" evidence="1">
    <location>
        <begin position="185"/>
        <end position="195"/>
    </location>
</feature>
<evidence type="ECO:0000313" key="3">
    <source>
        <dbReference type="Proteomes" id="UP000297595"/>
    </source>
</evidence>
<proteinExistence type="predicted"/>
<name>A0A8H2HYB2_ORBOL</name>
<accession>A0A8H2HYB2</accession>
<reference evidence="2 3" key="1">
    <citation type="submission" date="2019-03" db="EMBL/GenBank/DDBJ databases">
        <title>Nematode-trapping fungi genome.</title>
        <authorList>
            <person name="Vidal-Diez De Ulzurrun G."/>
        </authorList>
    </citation>
    <scope>NUCLEOTIDE SEQUENCE [LARGE SCALE GENOMIC DNA]</scope>
    <source>
        <strain evidence="2 3">TWF154</strain>
    </source>
</reference>
<comment type="caution">
    <text evidence="2">The sequence shown here is derived from an EMBL/GenBank/DDBJ whole genome shotgun (WGS) entry which is preliminary data.</text>
</comment>
<dbReference type="Proteomes" id="UP000297595">
    <property type="component" value="Unassembled WGS sequence"/>
</dbReference>
<evidence type="ECO:0000256" key="1">
    <source>
        <dbReference type="SAM" id="MobiDB-lite"/>
    </source>
</evidence>
<dbReference type="AlphaFoldDB" id="A0A8H2HYB2"/>
<protein>
    <submittedName>
        <fullName evidence="2">Uncharacterized protein</fullName>
    </submittedName>
</protein>